<dbReference type="AlphaFoldDB" id="A0A914Y678"/>
<evidence type="ECO:0000313" key="1">
    <source>
        <dbReference type="Proteomes" id="UP000887577"/>
    </source>
</evidence>
<reference evidence="2" key="1">
    <citation type="submission" date="2022-11" db="UniProtKB">
        <authorList>
            <consortium name="WormBaseParasite"/>
        </authorList>
    </citation>
    <scope>IDENTIFICATION</scope>
</reference>
<sequence>MGETAEEFKVFAKTGIRWLLKNSRLCHFATDTMLRVMAEAEVLVTDGTFSIRPKGAADNGQILTIHALVNTDTGEEWVPVLMGSIVVS</sequence>
<proteinExistence type="predicted"/>
<dbReference type="Proteomes" id="UP000887577">
    <property type="component" value="Unplaced"/>
</dbReference>
<keyword evidence="1" id="KW-1185">Reference proteome</keyword>
<dbReference type="WBParaSite" id="PSU_v2.g14952.t1">
    <property type="protein sequence ID" value="PSU_v2.g14952.t1"/>
    <property type="gene ID" value="PSU_v2.g14952"/>
</dbReference>
<evidence type="ECO:0000313" key="2">
    <source>
        <dbReference type="WBParaSite" id="PSU_v2.g14952.t1"/>
    </source>
</evidence>
<protein>
    <submittedName>
        <fullName evidence="2">Uncharacterized protein</fullName>
    </submittedName>
</protein>
<accession>A0A914Y678</accession>
<organism evidence="1 2">
    <name type="scientific">Panagrolaimus superbus</name>
    <dbReference type="NCBI Taxonomy" id="310955"/>
    <lineage>
        <taxon>Eukaryota</taxon>
        <taxon>Metazoa</taxon>
        <taxon>Ecdysozoa</taxon>
        <taxon>Nematoda</taxon>
        <taxon>Chromadorea</taxon>
        <taxon>Rhabditida</taxon>
        <taxon>Tylenchina</taxon>
        <taxon>Panagrolaimomorpha</taxon>
        <taxon>Panagrolaimoidea</taxon>
        <taxon>Panagrolaimidae</taxon>
        <taxon>Panagrolaimus</taxon>
    </lineage>
</organism>
<name>A0A914Y678_9BILA</name>